<evidence type="ECO:0000256" key="6">
    <source>
        <dbReference type="SAM" id="MobiDB-lite"/>
    </source>
</evidence>
<keyword evidence="3" id="KW-0498">Mitosis</keyword>
<dbReference type="SMART" id="SM01337">
    <property type="entry name" value="APC10"/>
    <property type="match status" value="1"/>
</dbReference>
<keyword evidence="5" id="KW-0131">Cell cycle</keyword>
<dbReference type="Proteomes" id="UP000078550">
    <property type="component" value="Unassembled WGS sequence"/>
</dbReference>
<feature type="region of interest" description="Disordered" evidence="6">
    <location>
        <begin position="44"/>
        <end position="106"/>
    </location>
</feature>
<organism evidence="9 10">
    <name type="scientific">Plasmodium ovale wallikeri</name>
    <dbReference type="NCBI Taxonomy" id="864142"/>
    <lineage>
        <taxon>Eukaryota</taxon>
        <taxon>Sar</taxon>
        <taxon>Alveolata</taxon>
        <taxon>Apicomplexa</taxon>
        <taxon>Aconoidasida</taxon>
        <taxon>Haemosporida</taxon>
        <taxon>Plasmodiidae</taxon>
        <taxon>Plasmodium</taxon>
        <taxon>Plasmodium (Plasmodium)</taxon>
    </lineage>
</organism>
<dbReference type="Gene3D" id="2.60.120.260">
    <property type="entry name" value="Galactose-binding domain-like"/>
    <property type="match status" value="1"/>
</dbReference>
<evidence type="ECO:0000256" key="1">
    <source>
        <dbReference type="ARBA" id="ARBA00006762"/>
    </source>
</evidence>
<evidence type="ECO:0000256" key="3">
    <source>
        <dbReference type="ARBA" id="ARBA00022776"/>
    </source>
</evidence>
<reference evidence="10 11" key="2">
    <citation type="submission" date="2016-05" db="EMBL/GenBank/DDBJ databases">
        <authorList>
            <person name="Naeem Raeece"/>
        </authorList>
    </citation>
    <scope>NUCLEOTIDE SEQUENCE [LARGE SCALE GENOMIC DNA]</scope>
</reference>
<keyword evidence="4" id="KW-0833">Ubl conjugation pathway</keyword>
<dbReference type="InterPro" id="IPR016901">
    <property type="entry name" value="APC10/Doc1"/>
</dbReference>
<dbReference type="FunFam" id="2.60.120.260:FF:000132">
    <property type="entry name" value="Anaphase promoting complex subunit 10"/>
    <property type="match status" value="1"/>
</dbReference>
<dbReference type="Pfam" id="PF03256">
    <property type="entry name" value="ANAPC10"/>
    <property type="match status" value="1"/>
</dbReference>
<evidence type="ECO:0000313" key="8">
    <source>
        <dbReference type="EMBL" id="SBT48584.1"/>
    </source>
</evidence>
<dbReference type="GO" id="GO:0051301">
    <property type="term" value="P:cell division"/>
    <property type="evidence" value="ECO:0007669"/>
    <property type="project" value="UniProtKB-KW"/>
</dbReference>
<dbReference type="PROSITE" id="PS51284">
    <property type="entry name" value="DOC"/>
    <property type="match status" value="1"/>
</dbReference>
<evidence type="ECO:0000313" key="11">
    <source>
        <dbReference type="Proteomes" id="UP000078555"/>
    </source>
</evidence>
<evidence type="ECO:0000313" key="10">
    <source>
        <dbReference type="Proteomes" id="UP000078550"/>
    </source>
</evidence>
<keyword evidence="2" id="KW-0132">Cell division</keyword>
<dbReference type="Proteomes" id="UP000078555">
    <property type="component" value="Unassembled WGS sequence"/>
</dbReference>
<dbReference type="InterPro" id="IPR008979">
    <property type="entry name" value="Galactose-bd-like_sf"/>
</dbReference>
<dbReference type="PANTHER" id="PTHR12936:SF0">
    <property type="entry name" value="ANAPHASE-PROMOTING COMPLEX SUBUNIT 10"/>
    <property type="match status" value="1"/>
</dbReference>
<accession>A0A1A8ZYV8</accession>
<proteinExistence type="inferred from homology"/>
<name>A0A1A8ZYV8_PLAOA</name>
<reference evidence="9" key="1">
    <citation type="submission" date="2016-05" db="EMBL/GenBank/DDBJ databases">
        <authorList>
            <person name="Lavstsen T."/>
            <person name="Jespersen J.S."/>
        </authorList>
    </citation>
    <scope>NUCLEOTIDE SEQUENCE [LARGE SCALE GENOMIC DNA]</scope>
</reference>
<gene>
    <name evidence="8" type="ORF">POVWA1_057990</name>
    <name evidence="9" type="ORF">POVWA2_057340</name>
</gene>
<evidence type="ECO:0000256" key="2">
    <source>
        <dbReference type="ARBA" id="ARBA00022618"/>
    </source>
</evidence>
<feature type="compositionally biased region" description="Basic and acidic residues" evidence="6">
    <location>
        <begin position="59"/>
        <end position="75"/>
    </location>
</feature>
<protein>
    <submittedName>
        <fullName evidence="9">Anaphase promoting complex subunit 10, putative</fullName>
    </submittedName>
</protein>
<dbReference type="InterPro" id="IPR004939">
    <property type="entry name" value="APC_su10/DOC_dom"/>
</dbReference>
<dbReference type="SUPFAM" id="SSF49785">
    <property type="entry name" value="Galactose-binding domain-like"/>
    <property type="match status" value="1"/>
</dbReference>
<feature type="domain" description="DOC" evidence="7">
    <location>
        <begin position="138"/>
        <end position="335"/>
    </location>
</feature>
<evidence type="ECO:0000256" key="5">
    <source>
        <dbReference type="ARBA" id="ARBA00023306"/>
    </source>
</evidence>
<evidence type="ECO:0000259" key="7">
    <source>
        <dbReference type="PROSITE" id="PS51284"/>
    </source>
</evidence>
<evidence type="ECO:0000313" key="9">
    <source>
        <dbReference type="EMBL" id="SBT49019.1"/>
    </source>
</evidence>
<evidence type="ECO:0000256" key="4">
    <source>
        <dbReference type="ARBA" id="ARBA00022786"/>
    </source>
</evidence>
<dbReference type="EMBL" id="FLRE01000193">
    <property type="protein sequence ID" value="SBT49019.1"/>
    <property type="molecule type" value="Genomic_DNA"/>
</dbReference>
<dbReference type="GO" id="GO:0005680">
    <property type="term" value="C:anaphase-promoting complex"/>
    <property type="evidence" value="ECO:0007669"/>
    <property type="project" value="InterPro"/>
</dbReference>
<sequence>MVHSGSTGAFERKKKNYTHKREVFRDNFGTYCCEGYEPSWMGDDDGDENYECNQNSMRGENEESKSESSNEKREMYFCLDEEEKNSKRNGQDNKIYMHTNNSKNDINDKNKNDHFWDVINNLDGVYKRDGESNDYSSNDVVYGKQNDNNLPNMKISKKYVEVGCLGIWKLSSRKNMSDIKKLKDDDANTYWQSASLGPHTITIQFFKLTKVSKIYLLFNYFLDESYTPFELLIKVGNDENHLEYLCSTFCDIKKFSHKDPFWFIIDFKKYTFSSYLYNFNTNILKKDNFIYCHCLQVCILSSQHYGKDTRIRQVKIFSPRYSFYTHDKMIMQKLV</sequence>
<dbReference type="AlphaFoldDB" id="A0A1A8ZYV8"/>
<dbReference type="GO" id="GO:0070979">
    <property type="term" value="P:protein K11-linked ubiquitination"/>
    <property type="evidence" value="ECO:0007669"/>
    <property type="project" value="TreeGrafter"/>
</dbReference>
<dbReference type="PANTHER" id="PTHR12936">
    <property type="entry name" value="ANAPHASE-PROMOTING COMPLEX 10"/>
    <property type="match status" value="1"/>
</dbReference>
<keyword evidence="11" id="KW-1185">Reference proteome</keyword>
<dbReference type="GO" id="GO:0031145">
    <property type="term" value="P:anaphase-promoting complex-dependent catabolic process"/>
    <property type="evidence" value="ECO:0007669"/>
    <property type="project" value="InterPro"/>
</dbReference>
<comment type="similarity">
    <text evidence="1">Belongs to the APC10 family.</text>
</comment>
<dbReference type="EMBL" id="FLRD01000150">
    <property type="protein sequence ID" value="SBT48584.1"/>
    <property type="molecule type" value="Genomic_DNA"/>
</dbReference>